<dbReference type="EMBL" id="DS985214">
    <property type="protein sequence ID" value="EEY15106.1"/>
    <property type="molecule type" value="Genomic_DNA"/>
</dbReference>
<dbReference type="RefSeq" id="XP_003009532.1">
    <property type="nucleotide sequence ID" value="XM_003009486.1"/>
</dbReference>
<accession>C9S5W7</accession>
<dbReference type="eggNOG" id="ENOG502RASM">
    <property type="taxonomic scope" value="Eukaryota"/>
</dbReference>
<organism evidence="4">
    <name type="scientific">Verticillium alfalfae (strain VaMs.102 / ATCC MYA-4576 / FGSC 10136)</name>
    <name type="common">Verticillium wilt of alfalfa</name>
    <name type="synonym">Verticillium albo-atrum</name>
    <dbReference type="NCBI Taxonomy" id="526221"/>
    <lineage>
        <taxon>Eukaryota</taxon>
        <taxon>Fungi</taxon>
        <taxon>Dikarya</taxon>
        <taxon>Ascomycota</taxon>
        <taxon>Pezizomycotina</taxon>
        <taxon>Sordariomycetes</taxon>
        <taxon>Hypocreomycetidae</taxon>
        <taxon>Glomerellales</taxon>
        <taxon>Plectosphaerellaceae</taxon>
        <taxon>Verticillium</taxon>
    </lineage>
</organism>
<dbReference type="GeneID" id="9534116"/>
<dbReference type="OrthoDB" id="10531188at2759"/>
<evidence type="ECO:0000256" key="1">
    <source>
        <dbReference type="SAM" id="MobiDB-lite"/>
    </source>
</evidence>
<evidence type="ECO:0000256" key="2">
    <source>
        <dbReference type="SAM" id="SignalP"/>
    </source>
</evidence>
<name>C9S5W7_VERA1</name>
<reference evidence="4" key="1">
    <citation type="journal article" date="2011" name="PLoS Pathog.">
        <title>Comparative genomics yields insights into niche adaptation of plant vascular wilt pathogens.</title>
        <authorList>
            <person name="Klosterman S.J."/>
            <person name="Subbarao K.V."/>
            <person name="Kang S."/>
            <person name="Veronese P."/>
            <person name="Gold S.E."/>
            <person name="Thomma B.P.H.J."/>
            <person name="Chen Z."/>
            <person name="Henrissat B."/>
            <person name="Lee Y.-H."/>
            <person name="Park J."/>
            <person name="Garcia-Pedrajas M.D."/>
            <person name="Barbara D.J."/>
            <person name="Anchieta A."/>
            <person name="de Jonge R."/>
            <person name="Santhanam P."/>
            <person name="Maruthachalam K."/>
            <person name="Atallah Z."/>
            <person name="Amyotte S.G."/>
            <person name="Paz Z."/>
            <person name="Inderbitzin P."/>
            <person name="Hayes R.J."/>
            <person name="Heiman D.I."/>
            <person name="Young S."/>
            <person name="Zeng Q."/>
            <person name="Engels R."/>
            <person name="Galagan J."/>
            <person name="Cuomo C.A."/>
            <person name="Dobinson K.F."/>
            <person name="Ma L.-J."/>
        </authorList>
    </citation>
    <scope>NUCLEOTIDE SEQUENCE [LARGE SCALE GENOMIC DNA]</scope>
    <source>
        <strain evidence="4">VaMs.102 / ATCC MYA-4576 / FGSC 10136</strain>
    </source>
</reference>
<protein>
    <submittedName>
        <fullName evidence="3">Predicted protein</fullName>
    </submittedName>
</protein>
<feature type="region of interest" description="Disordered" evidence="1">
    <location>
        <begin position="64"/>
        <end position="117"/>
    </location>
</feature>
<feature type="signal peptide" evidence="2">
    <location>
        <begin position="1"/>
        <end position="18"/>
    </location>
</feature>
<dbReference type="KEGG" id="val:VDBG_01215"/>
<feature type="compositionally biased region" description="Basic and acidic residues" evidence="1">
    <location>
        <begin position="108"/>
        <end position="117"/>
    </location>
</feature>
<keyword evidence="2" id="KW-0732">Signal</keyword>
<evidence type="ECO:0000313" key="3">
    <source>
        <dbReference type="EMBL" id="EEY15106.1"/>
    </source>
</evidence>
<dbReference type="Proteomes" id="UP000008698">
    <property type="component" value="Unassembled WGS sequence"/>
</dbReference>
<proteinExistence type="predicted"/>
<feature type="chain" id="PRO_5003001977" evidence="2">
    <location>
        <begin position="19"/>
        <end position="117"/>
    </location>
</feature>
<gene>
    <name evidence="3" type="ORF">VDBG_01215</name>
</gene>
<dbReference type="AlphaFoldDB" id="C9S5W7"/>
<dbReference type="HOGENOM" id="CLU_2086616_0_0_1"/>
<evidence type="ECO:0000313" key="4">
    <source>
        <dbReference type="Proteomes" id="UP000008698"/>
    </source>
</evidence>
<keyword evidence="4" id="KW-1185">Reference proteome</keyword>
<sequence length="117" mass="12441">MPFALVVVFLKMPVLTKAVVLSGSIALENGGRPQHMTATGVEVRAQQIGTKQIPAARLRSPGCGISSFAGNRRSGAQAAKRAGRLEVDKQIRGHSGRPGIATQRRRRTTSDPKGRAD</sequence>